<feature type="transmembrane region" description="Helical" evidence="1">
    <location>
        <begin position="12"/>
        <end position="32"/>
    </location>
</feature>
<dbReference type="RefSeq" id="WP_007008427.1">
    <property type="nucleotide sequence ID" value="NZ_FNSL01000001.1"/>
</dbReference>
<keyword evidence="1" id="KW-0812">Transmembrane</keyword>
<name>A0A1H4NAX9_9HYPH</name>
<keyword evidence="1" id="KW-0472">Membrane</keyword>
<reference evidence="3" key="1">
    <citation type="submission" date="2016-10" db="EMBL/GenBank/DDBJ databases">
        <authorList>
            <person name="Varghese N."/>
            <person name="Submissions S."/>
        </authorList>
    </citation>
    <scope>NUCLEOTIDE SEQUENCE [LARGE SCALE GENOMIC DNA]</scope>
    <source>
        <strain evidence="3">ES.061</strain>
    </source>
</reference>
<organism evidence="2 3">
    <name type="scientific">Nitratireductor aquibiodomus</name>
    <dbReference type="NCBI Taxonomy" id="204799"/>
    <lineage>
        <taxon>Bacteria</taxon>
        <taxon>Pseudomonadati</taxon>
        <taxon>Pseudomonadota</taxon>
        <taxon>Alphaproteobacteria</taxon>
        <taxon>Hyphomicrobiales</taxon>
        <taxon>Phyllobacteriaceae</taxon>
        <taxon>Nitratireductor</taxon>
    </lineage>
</organism>
<evidence type="ECO:0008006" key="4">
    <source>
        <dbReference type="Google" id="ProtNLM"/>
    </source>
</evidence>
<evidence type="ECO:0000313" key="2">
    <source>
        <dbReference type="EMBL" id="SEB92005.1"/>
    </source>
</evidence>
<accession>A0A1H4NAX9</accession>
<feature type="transmembrane region" description="Helical" evidence="1">
    <location>
        <begin position="44"/>
        <end position="63"/>
    </location>
</feature>
<sequence length="68" mass="7257">MNDSKPWYLSRTIWASMVTIAATAATMLGYPLGDIDSSAVSDGLLQAVTAISGLVAIFGRIQARSRIR</sequence>
<dbReference type="AlphaFoldDB" id="A0A1H4NAX9"/>
<keyword evidence="3" id="KW-1185">Reference proteome</keyword>
<dbReference type="Proteomes" id="UP000199064">
    <property type="component" value="Unassembled WGS sequence"/>
</dbReference>
<gene>
    <name evidence="2" type="ORF">SAMN05216452_3680</name>
</gene>
<evidence type="ECO:0000256" key="1">
    <source>
        <dbReference type="SAM" id="Phobius"/>
    </source>
</evidence>
<protein>
    <recommendedName>
        <fullName evidence="4">Holin</fullName>
    </recommendedName>
</protein>
<dbReference type="EMBL" id="FNSL01000001">
    <property type="protein sequence ID" value="SEB92005.1"/>
    <property type="molecule type" value="Genomic_DNA"/>
</dbReference>
<proteinExistence type="predicted"/>
<keyword evidence="1" id="KW-1133">Transmembrane helix</keyword>
<evidence type="ECO:0000313" key="3">
    <source>
        <dbReference type="Proteomes" id="UP000199064"/>
    </source>
</evidence>